<comment type="caution">
    <text evidence="1">The sequence shown here is derived from an EMBL/GenBank/DDBJ whole genome shotgun (WGS) entry which is preliminary data.</text>
</comment>
<dbReference type="RefSeq" id="WP_219966033.1">
    <property type="nucleotide sequence ID" value="NZ_JAGFNZ010000005.1"/>
</dbReference>
<sequence length="47" mass="5255">MSYIGPAVKNKFDSLSRDLQEAIMKQDVKINSIQDLIQCLDSIVTKG</sequence>
<organism evidence="1 2">
    <name type="scientific">Caproiciproducens faecalis</name>
    <dbReference type="NCBI Taxonomy" id="2820301"/>
    <lineage>
        <taxon>Bacteria</taxon>
        <taxon>Bacillati</taxon>
        <taxon>Bacillota</taxon>
        <taxon>Clostridia</taxon>
        <taxon>Eubacteriales</taxon>
        <taxon>Acutalibacteraceae</taxon>
        <taxon>Caproiciproducens</taxon>
    </lineage>
</organism>
<proteinExistence type="predicted"/>
<evidence type="ECO:0000313" key="1">
    <source>
        <dbReference type="EMBL" id="MBW7573629.1"/>
    </source>
</evidence>
<dbReference type="Proteomes" id="UP000719942">
    <property type="component" value="Unassembled WGS sequence"/>
</dbReference>
<gene>
    <name evidence="1" type="ORF">J5W02_12490</name>
</gene>
<reference evidence="1 2" key="1">
    <citation type="submission" date="2021-03" db="EMBL/GenBank/DDBJ databases">
        <title>Caproiciproducens sp. nov. isolated from feces of cow.</title>
        <authorList>
            <person name="Choi J.-Y."/>
        </authorList>
    </citation>
    <scope>NUCLEOTIDE SEQUENCE [LARGE SCALE GENOMIC DNA]</scope>
    <source>
        <strain evidence="1 2">AGMB10547</strain>
    </source>
</reference>
<accession>A0ABS7DR68</accession>
<name>A0ABS7DR68_9FIRM</name>
<protein>
    <submittedName>
        <fullName evidence="1">Uncharacterized protein</fullName>
    </submittedName>
</protein>
<dbReference type="EMBL" id="JAGFNZ010000005">
    <property type="protein sequence ID" value="MBW7573629.1"/>
    <property type="molecule type" value="Genomic_DNA"/>
</dbReference>
<evidence type="ECO:0000313" key="2">
    <source>
        <dbReference type="Proteomes" id="UP000719942"/>
    </source>
</evidence>
<keyword evidence="2" id="KW-1185">Reference proteome</keyword>